<reference evidence="1" key="1">
    <citation type="submission" date="2019-11" db="EMBL/GenBank/DDBJ databases">
        <title>Nori genome reveals adaptations in red seaweeds to the harsh intertidal environment.</title>
        <authorList>
            <person name="Wang D."/>
            <person name="Mao Y."/>
        </authorList>
    </citation>
    <scope>NUCLEOTIDE SEQUENCE</scope>
    <source>
        <tissue evidence="1">Gametophyte</tissue>
    </source>
</reference>
<accession>A0ACC3CH88</accession>
<name>A0ACC3CH88_PYRYE</name>
<proteinExistence type="predicted"/>
<organism evidence="1 2">
    <name type="scientific">Pyropia yezoensis</name>
    <name type="common">Susabi-nori</name>
    <name type="synonym">Porphyra yezoensis</name>
    <dbReference type="NCBI Taxonomy" id="2788"/>
    <lineage>
        <taxon>Eukaryota</taxon>
        <taxon>Rhodophyta</taxon>
        <taxon>Bangiophyceae</taxon>
        <taxon>Bangiales</taxon>
        <taxon>Bangiaceae</taxon>
        <taxon>Pyropia</taxon>
    </lineage>
</organism>
<evidence type="ECO:0000313" key="2">
    <source>
        <dbReference type="Proteomes" id="UP000798662"/>
    </source>
</evidence>
<dbReference type="EMBL" id="CM020620">
    <property type="protein sequence ID" value="KAK1869455.1"/>
    <property type="molecule type" value="Genomic_DNA"/>
</dbReference>
<evidence type="ECO:0000313" key="1">
    <source>
        <dbReference type="EMBL" id="KAK1869455.1"/>
    </source>
</evidence>
<protein>
    <submittedName>
        <fullName evidence="1">Uncharacterized protein</fullName>
    </submittedName>
</protein>
<dbReference type="Proteomes" id="UP000798662">
    <property type="component" value="Chromosome 3"/>
</dbReference>
<gene>
    <name evidence="1" type="ORF">I4F81_011931</name>
</gene>
<sequence>MPTGPPEWWSGRYPVGLCVLVKVGPPSSDTWTRGNIPWAETKAMRPYRDNLPKHQIFVRIPQRGVQLFWCWNVLRMHNRVKQPRYRRMPAQRPREPRMTAENYERREVANTDSDASTDSIDSESSTECAHHHSDGVDSDDSSDVVAGPIIRQGKMSPAVAGSAAATDRGADGGAVRGGAVASGGRASGGRAGGGAAGGVVGGGAVASAGVNDGAAAGAVSEWAVASGGGAADGVDGGGAAGGVDGGGAAESGCDAAGGVVSGRAMASCGGAADGADGSGLAEAGHGAARSDDDDGGGAAAPSGGAAGGVHGGAARAGGGMTESVRAGGSRKRHAEKRPGGLSVRQVFARRPTSGGGQAGNRHGSYSTREVYARRGGIASSGSRPVLRDEAGPDLGAPGVFGDGIGVDEAARLHPVSRGRVKGTRSLYYEPLAPYVGTYGVGGSGADDSNDGAEQTGAGPSSGRWAGSRGHPTGHLGDRRSMNDGH</sequence>
<comment type="caution">
    <text evidence="1">The sequence shown here is derived from an EMBL/GenBank/DDBJ whole genome shotgun (WGS) entry which is preliminary data.</text>
</comment>
<keyword evidence="2" id="KW-1185">Reference proteome</keyword>